<dbReference type="PANTHER" id="PTHR35458">
    <property type="entry name" value="SLR0755 PROTEIN"/>
    <property type="match status" value="1"/>
</dbReference>
<dbReference type="PANTHER" id="PTHR35458:SF2">
    <property type="entry name" value="SLR0755 PROTEIN"/>
    <property type="match status" value="1"/>
</dbReference>
<dbReference type="Proteomes" id="UP000262379">
    <property type="component" value="Unassembled WGS sequence"/>
</dbReference>
<keyword evidence="4" id="KW-1185">Reference proteome</keyword>
<feature type="region of interest" description="Disordered" evidence="1">
    <location>
        <begin position="172"/>
        <end position="192"/>
    </location>
</feature>
<reference evidence="4" key="1">
    <citation type="submission" date="2018-08" db="EMBL/GenBank/DDBJ databases">
        <authorList>
            <person name="Im W.T."/>
        </authorList>
    </citation>
    <scope>NUCLEOTIDE SEQUENCE [LARGE SCALE GENOMIC DNA]</scope>
    <source>
        <strain evidence="4">LA-28</strain>
    </source>
</reference>
<name>A0A371XIU2_9HYPH</name>
<dbReference type="GO" id="GO:0004540">
    <property type="term" value="F:RNA nuclease activity"/>
    <property type="evidence" value="ECO:0007669"/>
    <property type="project" value="InterPro"/>
</dbReference>
<dbReference type="InterPro" id="IPR021139">
    <property type="entry name" value="NYN"/>
</dbReference>
<gene>
    <name evidence="3" type="ORF">DY251_03390</name>
</gene>
<dbReference type="InterPro" id="IPR047140">
    <property type="entry name" value="LabA"/>
</dbReference>
<evidence type="ECO:0000256" key="1">
    <source>
        <dbReference type="SAM" id="MobiDB-lite"/>
    </source>
</evidence>
<dbReference type="RefSeq" id="WP_116622439.1">
    <property type="nucleotide sequence ID" value="NZ_QURN01000002.1"/>
</dbReference>
<dbReference type="Gene3D" id="3.40.50.1010">
    <property type="entry name" value="5'-nuclease"/>
    <property type="match status" value="1"/>
</dbReference>
<accession>A0A371XIU2</accession>
<proteinExistence type="predicted"/>
<dbReference type="Pfam" id="PF01936">
    <property type="entry name" value="NYN"/>
    <property type="match status" value="1"/>
</dbReference>
<evidence type="ECO:0000313" key="4">
    <source>
        <dbReference type="Proteomes" id="UP000262379"/>
    </source>
</evidence>
<evidence type="ECO:0000313" key="3">
    <source>
        <dbReference type="EMBL" id="RFC69142.1"/>
    </source>
</evidence>
<sequence length="192" mass="22262">MFDSRERIALFIDGANLYATSRSLGFDLDYRKLLTYFQKRGYLLRAYYYTALIEDQEYSSIRPLIDWLDYNGYRVVTKPAKEFTDAAGRRKIKGNMDIELTIDALELSEVLDHYVIFSGDGDFRTLVEALQRKGKKVSVVSTMASQPPMISDDLRRQADHFVDLTSLRAEIGRDPNERPQRRVEHSETAEDF</sequence>
<dbReference type="AlphaFoldDB" id="A0A371XIU2"/>
<comment type="caution">
    <text evidence="3">The sequence shown here is derived from an EMBL/GenBank/DDBJ whole genome shotgun (WGS) entry which is preliminary data.</text>
</comment>
<dbReference type="EMBL" id="QURN01000002">
    <property type="protein sequence ID" value="RFC69142.1"/>
    <property type="molecule type" value="Genomic_DNA"/>
</dbReference>
<evidence type="ECO:0000259" key="2">
    <source>
        <dbReference type="Pfam" id="PF01936"/>
    </source>
</evidence>
<feature type="domain" description="NYN" evidence="2">
    <location>
        <begin position="7"/>
        <end position="164"/>
    </location>
</feature>
<protein>
    <submittedName>
        <fullName evidence="3">NYN domain-containing protein</fullName>
    </submittedName>
</protein>
<organism evidence="3 4">
    <name type="scientific">Mesorhizobium denitrificans</name>
    <dbReference type="NCBI Taxonomy" id="2294114"/>
    <lineage>
        <taxon>Bacteria</taxon>
        <taxon>Pseudomonadati</taxon>
        <taxon>Pseudomonadota</taxon>
        <taxon>Alphaproteobacteria</taxon>
        <taxon>Hyphomicrobiales</taxon>
        <taxon>Phyllobacteriaceae</taxon>
        <taxon>Mesorhizobium</taxon>
    </lineage>
</organism>
<dbReference type="CDD" id="cd10911">
    <property type="entry name" value="PIN_LabA"/>
    <property type="match status" value="1"/>
</dbReference>